<keyword evidence="5 9" id="KW-0697">Rotamase</keyword>
<dbReference type="STRING" id="1121400.SAMN02746065_12441"/>
<feature type="compositionally biased region" description="Acidic residues" evidence="10">
    <location>
        <begin position="456"/>
        <end position="467"/>
    </location>
</feature>
<dbReference type="GO" id="GO:0015031">
    <property type="term" value="P:protein transport"/>
    <property type="evidence" value="ECO:0007669"/>
    <property type="project" value="UniProtKB-UniRule"/>
</dbReference>
<dbReference type="EC" id="5.2.1.8" evidence="3 9"/>
<dbReference type="Gene3D" id="1.10.3120.10">
    <property type="entry name" value="Trigger factor, C-terminal domain"/>
    <property type="match status" value="1"/>
</dbReference>
<keyword evidence="9" id="KW-0132">Cell division</keyword>
<dbReference type="EMBL" id="FWXY01000024">
    <property type="protein sequence ID" value="SMD04735.1"/>
    <property type="molecule type" value="Genomic_DNA"/>
</dbReference>
<dbReference type="AlphaFoldDB" id="A0A1W2E4V4"/>
<dbReference type="SUPFAM" id="SSF109998">
    <property type="entry name" value="Triger factor/SurA peptide-binding domain-like"/>
    <property type="match status" value="1"/>
</dbReference>
<evidence type="ECO:0000313" key="14">
    <source>
        <dbReference type="EMBL" id="SMD04735.1"/>
    </source>
</evidence>
<feature type="domain" description="PPIase FKBP-type" evidence="11">
    <location>
        <begin position="158"/>
        <end position="241"/>
    </location>
</feature>
<dbReference type="InterPro" id="IPR008881">
    <property type="entry name" value="Trigger_fac_ribosome-bd_bac"/>
</dbReference>
<comment type="similarity">
    <text evidence="2 9">Belongs to the FKBP-type PPIase family. Tig subfamily.</text>
</comment>
<evidence type="ECO:0000256" key="2">
    <source>
        <dbReference type="ARBA" id="ARBA00005464"/>
    </source>
</evidence>
<gene>
    <name evidence="9" type="primary">tig</name>
    <name evidence="14" type="ORF">SAMN02746065_12441</name>
</gene>
<dbReference type="RefSeq" id="WP_084071267.1">
    <property type="nucleotide sequence ID" value="NZ_FWXY01000024.1"/>
</dbReference>
<sequence>MQVSIEDKSTVKKVIHIEISEKQVSKELNDAYKELKKTVDIKGFRKGKAPRKVLEARFSKDVHADITPRLIQNAFVDVVEEHKLDLAGAPRIEPPELVPGQAYAFDAEVEVRPEIEDVDFKGLDLKKTMYEVSEDEIDSQIQMVRKSLATKETVTEERPVAKDDFVLIDYQGFVDGQPFDKTPLVENYVMAIGGTVMHEEFSAKLTGALPGQKLEIEIAYGEDATDKELAGHTITYKVELKEIQEEVLPPEDDTLAEKLGEFENLEAVKAVIRDNLEQGYAQRIKHELSEQVFSALLEKNEFEVPDVLVDAELEGIVKEAKDAYTQNNVNLEDVGLGEDFLRTQYRHVAEKQAKRHLLLAKIIEQESLELTEEELEKGFEEMAVGMKATADAVKNFFNMQKDQLQYFKHNLLEKKAADIIIESGNITEITPEEAQAAQDAEAAKAVEAAAAAQEAVGEDAAGEDTEAVTETPADDTTA</sequence>
<dbReference type="SUPFAM" id="SSF102735">
    <property type="entry name" value="Trigger factor ribosome-binding domain"/>
    <property type="match status" value="1"/>
</dbReference>
<dbReference type="PIRSF" id="PIRSF003095">
    <property type="entry name" value="Trigger_factor"/>
    <property type="match status" value="1"/>
</dbReference>
<dbReference type="SUPFAM" id="SSF54534">
    <property type="entry name" value="FKBP-like"/>
    <property type="match status" value="1"/>
</dbReference>
<comment type="catalytic activity">
    <reaction evidence="1 9">
        <text>[protein]-peptidylproline (omega=180) = [protein]-peptidylproline (omega=0)</text>
        <dbReference type="Rhea" id="RHEA:16237"/>
        <dbReference type="Rhea" id="RHEA-COMP:10747"/>
        <dbReference type="Rhea" id="RHEA-COMP:10748"/>
        <dbReference type="ChEBI" id="CHEBI:83833"/>
        <dbReference type="ChEBI" id="CHEBI:83834"/>
        <dbReference type="EC" id="5.2.1.8"/>
    </reaction>
</comment>
<organism evidence="14 15">
    <name type="scientific">Desulfocicer vacuolatum DSM 3385</name>
    <dbReference type="NCBI Taxonomy" id="1121400"/>
    <lineage>
        <taxon>Bacteria</taxon>
        <taxon>Pseudomonadati</taxon>
        <taxon>Thermodesulfobacteriota</taxon>
        <taxon>Desulfobacteria</taxon>
        <taxon>Desulfobacterales</taxon>
        <taxon>Desulfobacteraceae</taxon>
        <taxon>Desulfocicer</taxon>
    </lineage>
</organism>
<dbReference type="Pfam" id="PF05697">
    <property type="entry name" value="Trigger_N"/>
    <property type="match status" value="1"/>
</dbReference>
<comment type="subcellular location">
    <subcellularLocation>
        <location evidence="9">Cytoplasm</location>
    </subcellularLocation>
    <text evidence="9">About half TF is bound to the ribosome near the polypeptide exit tunnel while the other half is free in the cytoplasm.</text>
</comment>
<dbReference type="GO" id="GO:0003755">
    <property type="term" value="F:peptidyl-prolyl cis-trans isomerase activity"/>
    <property type="evidence" value="ECO:0007669"/>
    <property type="project" value="UniProtKB-UniRule"/>
</dbReference>
<dbReference type="OrthoDB" id="9767721at2"/>
<dbReference type="PANTHER" id="PTHR30560:SF3">
    <property type="entry name" value="TRIGGER FACTOR-LIKE PROTEIN TIG, CHLOROPLASTIC"/>
    <property type="match status" value="1"/>
</dbReference>
<dbReference type="GO" id="GO:0051083">
    <property type="term" value="P:'de novo' cotranslational protein folding"/>
    <property type="evidence" value="ECO:0007669"/>
    <property type="project" value="TreeGrafter"/>
</dbReference>
<dbReference type="NCBIfam" id="TIGR00115">
    <property type="entry name" value="tig"/>
    <property type="match status" value="1"/>
</dbReference>
<protein>
    <recommendedName>
        <fullName evidence="4 9">Trigger factor</fullName>
        <shortName evidence="9">TF</shortName>
        <ecNumber evidence="3 9">5.2.1.8</ecNumber>
    </recommendedName>
    <alternativeName>
        <fullName evidence="8 9">PPIase</fullName>
    </alternativeName>
</protein>
<proteinExistence type="inferred from homology"/>
<dbReference type="Pfam" id="PF00254">
    <property type="entry name" value="FKBP_C"/>
    <property type="match status" value="1"/>
</dbReference>
<dbReference type="InterPro" id="IPR046357">
    <property type="entry name" value="PPIase_dom_sf"/>
</dbReference>
<evidence type="ECO:0000256" key="1">
    <source>
        <dbReference type="ARBA" id="ARBA00000971"/>
    </source>
</evidence>
<dbReference type="Pfam" id="PF05698">
    <property type="entry name" value="Trigger_C"/>
    <property type="match status" value="1"/>
</dbReference>
<evidence type="ECO:0000259" key="13">
    <source>
        <dbReference type="Pfam" id="PF05698"/>
    </source>
</evidence>
<dbReference type="InterPro" id="IPR001179">
    <property type="entry name" value="PPIase_FKBP_dom"/>
</dbReference>
<dbReference type="GO" id="GO:0051301">
    <property type="term" value="P:cell division"/>
    <property type="evidence" value="ECO:0007669"/>
    <property type="project" value="UniProtKB-KW"/>
</dbReference>
<feature type="domain" description="Trigger factor C-terminal" evidence="13">
    <location>
        <begin position="265"/>
        <end position="422"/>
    </location>
</feature>
<feature type="region of interest" description="Disordered" evidence="10">
    <location>
        <begin position="448"/>
        <end position="478"/>
    </location>
</feature>
<evidence type="ECO:0000256" key="6">
    <source>
        <dbReference type="ARBA" id="ARBA00023186"/>
    </source>
</evidence>
<evidence type="ECO:0000256" key="5">
    <source>
        <dbReference type="ARBA" id="ARBA00023110"/>
    </source>
</evidence>
<feature type="domain" description="Trigger factor ribosome-binding bacterial" evidence="12">
    <location>
        <begin position="1"/>
        <end position="143"/>
    </location>
</feature>
<dbReference type="GO" id="GO:0043022">
    <property type="term" value="F:ribosome binding"/>
    <property type="evidence" value="ECO:0007669"/>
    <property type="project" value="TreeGrafter"/>
</dbReference>
<dbReference type="Gene3D" id="3.30.70.1050">
    <property type="entry name" value="Trigger factor ribosome-binding domain"/>
    <property type="match status" value="1"/>
</dbReference>
<accession>A0A1W2E4V4</accession>
<comment type="function">
    <text evidence="9">Involved in protein export. Acts as a chaperone by maintaining the newly synthesized protein in an open conformation. Functions as a peptidyl-prolyl cis-trans isomerase.</text>
</comment>
<dbReference type="Gene3D" id="3.10.50.40">
    <property type="match status" value="1"/>
</dbReference>
<dbReference type="InterPro" id="IPR036611">
    <property type="entry name" value="Trigger_fac_ribosome-bd_sf"/>
</dbReference>
<keyword evidence="6 9" id="KW-0143">Chaperone</keyword>
<name>A0A1W2E4V4_9BACT</name>
<evidence type="ECO:0000259" key="11">
    <source>
        <dbReference type="Pfam" id="PF00254"/>
    </source>
</evidence>
<comment type="domain">
    <text evidence="9">Consists of 3 domains; the N-terminus binds the ribosome, the middle domain has PPIase activity, while the C-terminus has intrinsic chaperone activity on its own.</text>
</comment>
<evidence type="ECO:0000256" key="10">
    <source>
        <dbReference type="SAM" id="MobiDB-lite"/>
    </source>
</evidence>
<evidence type="ECO:0000313" key="15">
    <source>
        <dbReference type="Proteomes" id="UP000192418"/>
    </source>
</evidence>
<dbReference type="InterPro" id="IPR027304">
    <property type="entry name" value="Trigger_fact/SurA_dom_sf"/>
</dbReference>
<evidence type="ECO:0000259" key="12">
    <source>
        <dbReference type="Pfam" id="PF05697"/>
    </source>
</evidence>
<dbReference type="Proteomes" id="UP000192418">
    <property type="component" value="Unassembled WGS sequence"/>
</dbReference>
<dbReference type="InterPro" id="IPR008880">
    <property type="entry name" value="Trigger_fac_C"/>
</dbReference>
<keyword evidence="9" id="KW-0131">Cell cycle</keyword>
<dbReference type="InterPro" id="IPR037041">
    <property type="entry name" value="Trigger_fac_C_sf"/>
</dbReference>
<reference evidence="14 15" key="1">
    <citation type="submission" date="2017-04" db="EMBL/GenBank/DDBJ databases">
        <authorList>
            <person name="Afonso C.L."/>
            <person name="Miller P.J."/>
            <person name="Scott M.A."/>
            <person name="Spackman E."/>
            <person name="Goraichik I."/>
            <person name="Dimitrov K.M."/>
            <person name="Suarez D.L."/>
            <person name="Swayne D.E."/>
        </authorList>
    </citation>
    <scope>NUCLEOTIDE SEQUENCE [LARGE SCALE GENOMIC DNA]</scope>
    <source>
        <strain evidence="14 15">DSM 3385</strain>
    </source>
</reference>
<keyword evidence="15" id="KW-1185">Reference proteome</keyword>
<evidence type="ECO:0000256" key="9">
    <source>
        <dbReference type="HAMAP-Rule" id="MF_00303"/>
    </source>
</evidence>
<keyword evidence="7 9" id="KW-0413">Isomerase</keyword>
<keyword evidence="9" id="KW-0963">Cytoplasm</keyword>
<dbReference type="GO" id="GO:0005737">
    <property type="term" value="C:cytoplasm"/>
    <property type="evidence" value="ECO:0007669"/>
    <property type="project" value="UniProtKB-SubCell"/>
</dbReference>
<evidence type="ECO:0000256" key="7">
    <source>
        <dbReference type="ARBA" id="ARBA00023235"/>
    </source>
</evidence>
<evidence type="ECO:0000256" key="8">
    <source>
        <dbReference type="ARBA" id="ARBA00029986"/>
    </source>
</evidence>
<dbReference type="InterPro" id="IPR005215">
    <property type="entry name" value="Trig_fac"/>
</dbReference>
<evidence type="ECO:0000256" key="4">
    <source>
        <dbReference type="ARBA" id="ARBA00016902"/>
    </source>
</evidence>
<dbReference type="HAMAP" id="MF_00303">
    <property type="entry name" value="Trigger_factor_Tig"/>
    <property type="match status" value="1"/>
</dbReference>
<evidence type="ECO:0000256" key="3">
    <source>
        <dbReference type="ARBA" id="ARBA00013194"/>
    </source>
</evidence>
<dbReference type="GO" id="GO:0044183">
    <property type="term" value="F:protein folding chaperone"/>
    <property type="evidence" value="ECO:0007669"/>
    <property type="project" value="TreeGrafter"/>
</dbReference>
<dbReference type="GO" id="GO:0043335">
    <property type="term" value="P:protein unfolding"/>
    <property type="evidence" value="ECO:0007669"/>
    <property type="project" value="TreeGrafter"/>
</dbReference>
<dbReference type="PANTHER" id="PTHR30560">
    <property type="entry name" value="TRIGGER FACTOR CHAPERONE AND PEPTIDYL-PROLYL CIS/TRANS ISOMERASE"/>
    <property type="match status" value="1"/>
</dbReference>